<dbReference type="Pfam" id="PF05598">
    <property type="entry name" value="DUF772"/>
    <property type="match status" value="1"/>
</dbReference>
<reference evidence="3 4" key="1">
    <citation type="submission" date="2019-01" db="EMBL/GenBank/DDBJ databases">
        <title>Pseudolysobacter antarctica gen. nov., sp. nov., isolated from Fildes Peninsula, Antarctica.</title>
        <authorList>
            <person name="Wei Z."/>
            <person name="Peng F."/>
        </authorList>
    </citation>
    <scope>NUCLEOTIDE SEQUENCE [LARGE SCALE GENOMIC DNA]</scope>
    <source>
        <strain evidence="3 4">AQ6-296</strain>
    </source>
</reference>
<feature type="region of interest" description="Disordered" evidence="1">
    <location>
        <begin position="83"/>
        <end position="104"/>
    </location>
</feature>
<organism evidence="3 4">
    <name type="scientific">Pseudolysobacter antarcticus</name>
    <dbReference type="NCBI Taxonomy" id="2511995"/>
    <lineage>
        <taxon>Bacteria</taxon>
        <taxon>Pseudomonadati</taxon>
        <taxon>Pseudomonadota</taxon>
        <taxon>Gammaproteobacteria</taxon>
        <taxon>Lysobacterales</taxon>
        <taxon>Rhodanobacteraceae</taxon>
        <taxon>Pseudolysobacter</taxon>
    </lineage>
</organism>
<keyword evidence="4" id="KW-1185">Reference proteome</keyword>
<gene>
    <name evidence="3" type="ORF">ELE36_01820</name>
</gene>
<name>A0A411HFI7_9GAMM</name>
<dbReference type="Proteomes" id="UP000291562">
    <property type="component" value="Chromosome"/>
</dbReference>
<dbReference type="EMBL" id="CP035704">
    <property type="protein sequence ID" value="QBB69214.1"/>
    <property type="molecule type" value="Genomic_DNA"/>
</dbReference>
<dbReference type="RefSeq" id="WP_129831470.1">
    <property type="nucleotide sequence ID" value="NZ_CP035704.1"/>
</dbReference>
<dbReference type="InterPro" id="IPR008490">
    <property type="entry name" value="Transposase_InsH_N"/>
</dbReference>
<evidence type="ECO:0000313" key="3">
    <source>
        <dbReference type="EMBL" id="QBB69214.1"/>
    </source>
</evidence>
<evidence type="ECO:0000259" key="2">
    <source>
        <dbReference type="Pfam" id="PF05598"/>
    </source>
</evidence>
<protein>
    <recommendedName>
        <fullName evidence="2">Transposase InsH N-terminal domain-containing protein</fullName>
    </recommendedName>
</protein>
<proteinExistence type="predicted"/>
<evidence type="ECO:0000313" key="4">
    <source>
        <dbReference type="Proteomes" id="UP000291562"/>
    </source>
</evidence>
<evidence type="ECO:0000256" key="1">
    <source>
        <dbReference type="SAM" id="MobiDB-lite"/>
    </source>
</evidence>
<dbReference type="AlphaFoldDB" id="A0A411HFI7"/>
<dbReference type="KEGG" id="xbc:ELE36_01820"/>
<dbReference type="OrthoDB" id="9182628at2"/>
<accession>A0A411HFI7</accession>
<sequence length="104" mass="11484">MARYKVVDMSPRLLSVDLEAQLIAGSFAHAVHHIVDALNLSLFDAHYRNDEVGASAHAPGMLLKAGMLAYSQGMISSRAIERERRDVDRSGPYPAVEVRVRNHS</sequence>
<feature type="domain" description="Transposase InsH N-terminal" evidence="2">
    <location>
        <begin position="17"/>
        <end position="86"/>
    </location>
</feature>